<dbReference type="HAMAP" id="MF_00175">
    <property type="entry name" value="ClpX"/>
    <property type="match status" value="1"/>
</dbReference>
<dbReference type="SUPFAM" id="SSF57716">
    <property type="entry name" value="Glucocorticoid receptor-like (DNA-binding domain)"/>
    <property type="match status" value="1"/>
</dbReference>
<dbReference type="EMBL" id="CP091512">
    <property type="protein sequence ID" value="UOO91934.1"/>
    <property type="molecule type" value="Genomic_DNA"/>
</dbReference>
<dbReference type="Pfam" id="PF10431">
    <property type="entry name" value="ClpB_D2-small"/>
    <property type="match status" value="1"/>
</dbReference>
<dbReference type="SMART" id="SM00994">
    <property type="entry name" value="zf-C4_ClpX"/>
    <property type="match status" value="1"/>
</dbReference>
<evidence type="ECO:0000256" key="7">
    <source>
        <dbReference type="PROSITE-ProRule" id="PRU01250"/>
    </source>
</evidence>
<keyword evidence="3 6" id="KW-0862">Zinc</keyword>
<organism evidence="9 10">
    <name type="scientific">Vitreoscilla stercoraria</name>
    <dbReference type="NCBI Taxonomy" id="61"/>
    <lineage>
        <taxon>Bacteria</taxon>
        <taxon>Pseudomonadati</taxon>
        <taxon>Pseudomonadota</taxon>
        <taxon>Betaproteobacteria</taxon>
        <taxon>Neisseriales</taxon>
        <taxon>Neisseriaceae</taxon>
        <taxon>Vitreoscilla</taxon>
    </lineage>
</organism>
<dbReference type="PANTHER" id="PTHR48102:SF7">
    <property type="entry name" value="ATP-DEPENDENT CLP PROTEASE ATP-BINDING SUBUNIT CLPX-LIKE, MITOCHONDRIAL"/>
    <property type="match status" value="1"/>
</dbReference>
<gene>
    <name evidence="6 9" type="primary">clpX</name>
    <name evidence="9" type="ORF">LVJ81_09865</name>
</gene>
<protein>
    <recommendedName>
        <fullName evidence="6">ATP-dependent Clp protease ATP-binding subunit ClpX</fullName>
    </recommendedName>
</protein>
<dbReference type="InterPro" id="IPR019489">
    <property type="entry name" value="Clp_ATPase_C"/>
</dbReference>
<dbReference type="InterPro" id="IPR010603">
    <property type="entry name" value="Znf_CppX_C4"/>
</dbReference>
<dbReference type="Gene3D" id="3.40.50.300">
    <property type="entry name" value="P-loop containing nucleotide triphosphate hydrolases"/>
    <property type="match status" value="1"/>
</dbReference>
<dbReference type="InterPro" id="IPR004487">
    <property type="entry name" value="Clp_protease_ATP-bd_su_ClpX"/>
</dbReference>
<dbReference type="InterPro" id="IPR050052">
    <property type="entry name" value="ATP-dep_Clp_protease_ClpX"/>
</dbReference>
<dbReference type="Gene3D" id="1.10.8.60">
    <property type="match status" value="1"/>
</dbReference>
<comment type="function">
    <text evidence="6">ATP-dependent specificity component of the Clp protease. It directs the protease to specific substrates. Can perform chaperone functions in the absence of ClpP.</text>
</comment>
<dbReference type="NCBIfam" id="TIGR00382">
    <property type="entry name" value="clpX"/>
    <property type="match status" value="1"/>
</dbReference>
<keyword evidence="10" id="KW-1185">Reference proteome</keyword>
<comment type="similarity">
    <text evidence="6 7">Belongs to the ClpX chaperone family.</text>
</comment>
<accession>A0ABY4E922</accession>
<keyword evidence="1 6" id="KW-0479">Metal-binding</keyword>
<keyword evidence="2 6" id="KW-0547">Nucleotide-binding</keyword>
<dbReference type="InterPro" id="IPR027417">
    <property type="entry name" value="P-loop_NTPase"/>
</dbReference>
<dbReference type="NCBIfam" id="NF003745">
    <property type="entry name" value="PRK05342.1"/>
    <property type="match status" value="1"/>
</dbReference>
<feature type="domain" description="ClpX-type ZB" evidence="8">
    <location>
        <begin position="1"/>
        <end position="49"/>
    </location>
</feature>
<feature type="binding site" evidence="6 7">
    <location>
        <position position="30"/>
    </location>
    <ligand>
        <name>Zn(2+)</name>
        <dbReference type="ChEBI" id="CHEBI:29105"/>
    </ligand>
</feature>
<reference evidence="9" key="2">
    <citation type="journal article" date="2022" name="Res Sq">
        <title>Evolution of multicellular longitudinally dividing oral cavity symbionts (Neisseriaceae).</title>
        <authorList>
            <person name="Nyongesa S."/>
            <person name="Weber P."/>
            <person name="Bernet E."/>
            <person name="Pullido F."/>
            <person name="Nieckarz M."/>
            <person name="Delaby M."/>
            <person name="Nieves C."/>
            <person name="Viehboeck T."/>
            <person name="Krause N."/>
            <person name="Rivera-Millot A."/>
            <person name="Nakamura A."/>
            <person name="Vischer N."/>
            <person name="VanNieuwenhze M."/>
            <person name="Brun Y."/>
            <person name="Cava F."/>
            <person name="Bulgheresi S."/>
            <person name="Veyrier F."/>
        </authorList>
    </citation>
    <scope>NUCLEOTIDE SEQUENCE</scope>
    <source>
        <strain evidence="9">SAG 1488-6</strain>
    </source>
</reference>
<comment type="subunit">
    <text evidence="6">Component of the ClpX-ClpP complex. Forms a hexameric ring that, in the presence of ATP, binds to fourteen ClpP subunits assembled into a disk-like structure with a central cavity, resembling the structure of eukaryotic proteasomes.</text>
</comment>
<dbReference type="PANTHER" id="PTHR48102">
    <property type="entry name" value="ATP-DEPENDENT CLP PROTEASE ATP-BINDING SUBUNIT CLPX-LIKE, MITOCHONDRIAL-RELATED"/>
    <property type="match status" value="1"/>
</dbReference>
<dbReference type="Gene3D" id="6.20.220.10">
    <property type="entry name" value="ClpX chaperone, C4-type zinc finger domain"/>
    <property type="match status" value="1"/>
</dbReference>
<dbReference type="InterPro" id="IPR046425">
    <property type="entry name" value="ClpX_bact"/>
</dbReference>
<name>A0ABY4E922_VITST</name>
<dbReference type="SUPFAM" id="SSF52540">
    <property type="entry name" value="P-loop containing nucleoside triphosphate hydrolases"/>
    <property type="match status" value="1"/>
</dbReference>
<sequence>MMDKLKECSFCGKNENEVRNLIEGQQGCICNECVAACSVLFEQGQEHSTDNETSIDWDDGNLPTPAQMVESLNDHVIGQDAAKKALSVAVYNHYKRLRHPKAKQDDVELAKSNILLVGPTGSGKTLLAQTLARKLNVPFVMADATTLTEAGYVGEDVEQIITKLLGKCEFDVDKAQRGIVYIDEIDKIARKSENPSITRDVSGEGVQQALLKLVEGTVASVPPQGGRKHPNQEFIEVDTTNILFICGGAFDGLEKIIRRRSEKGGIGFGAEVVSKDENKSVGELFKTVEPEDLIKFGLIPELIGRLPVITTLAELDEVAMIEILTAPKNALVKQYQVLFNMENIELAFEDEALRSIAKLALARKTGARGLRSIMESVLLETMYHLPDLKKQGLQKVVVTRAVIDDNAQPEFIYDVDDMKPKRRSTAKKSAS</sequence>
<evidence type="ECO:0000259" key="8">
    <source>
        <dbReference type="PROSITE" id="PS51902"/>
    </source>
</evidence>
<dbReference type="PROSITE" id="PS51902">
    <property type="entry name" value="CLPX_ZB"/>
    <property type="match status" value="1"/>
</dbReference>
<dbReference type="Pfam" id="PF06689">
    <property type="entry name" value="zf-C4_ClpX"/>
    <property type="match status" value="1"/>
</dbReference>
<evidence type="ECO:0000313" key="9">
    <source>
        <dbReference type="EMBL" id="UOO91934.1"/>
    </source>
</evidence>
<dbReference type="GO" id="GO:0005524">
    <property type="term" value="F:ATP binding"/>
    <property type="evidence" value="ECO:0007669"/>
    <property type="project" value="UniProtKB-KW"/>
</dbReference>
<feature type="binding site" evidence="6 7">
    <location>
        <position position="33"/>
    </location>
    <ligand>
        <name>Zn(2+)</name>
        <dbReference type="ChEBI" id="CHEBI:29105"/>
    </ligand>
</feature>
<evidence type="ECO:0000313" key="10">
    <source>
        <dbReference type="Proteomes" id="UP000832034"/>
    </source>
</evidence>
<dbReference type="Pfam" id="PF07724">
    <property type="entry name" value="AAA_2"/>
    <property type="match status" value="1"/>
</dbReference>
<dbReference type="SMART" id="SM01086">
    <property type="entry name" value="ClpB_D2-small"/>
    <property type="match status" value="1"/>
</dbReference>
<dbReference type="RefSeq" id="WP_019957322.1">
    <property type="nucleotide sequence ID" value="NZ_CP091512.1"/>
</dbReference>
<feature type="binding site" evidence="6">
    <location>
        <begin position="119"/>
        <end position="126"/>
    </location>
    <ligand>
        <name>ATP</name>
        <dbReference type="ChEBI" id="CHEBI:30616"/>
    </ligand>
</feature>
<dbReference type="Proteomes" id="UP000832034">
    <property type="component" value="Chromosome"/>
</dbReference>
<evidence type="ECO:0000256" key="2">
    <source>
        <dbReference type="ARBA" id="ARBA00022741"/>
    </source>
</evidence>
<dbReference type="InterPro" id="IPR003593">
    <property type="entry name" value="AAA+_ATPase"/>
</dbReference>
<dbReference type="InterPro" id="IPR003959">
    <property type="entry name" value="ATPase_AAA_core"/>
</dbReference>
<dbReference type="GO" id="GO:0006508">
    <property type="term" value="P:proteolysis"/>
    <property type="evidence" value="ECO:0007669"/>
    <property type="project" value="UniProtKB-KW"/>
</dbReference>
<feature type="binding site" evidence="6 7">
    <location>
        <position position="11"/>
    </location>
    <ligand>
        <name>Zn(2+)</name>
        <dbReference type="ChEBI" id="CHEBI:29105"/>
    </ligand>
</feature>
<dbReference type="InterPro" id="IPR059188">
    <property type="entry name" value="Znf_CLPX-like"/>
</dbReference>
<keyword evidence="9" id="KW-0645">Protease</keyword>
<dbReference type="GO" id="GO:0008233">
    <property type="term" value="F:peptidase activity"/>
    <property type="evidence" value="ECO:0007669"/>
    <property type="project" value="UniProtKB-KW"/>
</dbReference>
<evidence type="ECO:0000256" key="5">
    <source>
        <dbReference type="ARBA" id="ARBA00023186"/>
    </source>
</evidence>
<dbReference type="InterPro" id="IPR038366">
    <property type="entry name" value="Znf_CppX_C4_sf"/>
</dbReference>
<evidence type="ECO:0000256" key="3">
    <source>
        <dbReference type="ARBA" id="ARBA00022833"/>
    </source>
</evidence>
<feature type="binding site" evidence="6 7">
    <location>
        <position position="8"/>
    </location>
    <ligand>
        <name>Zn(2+)</name>
        <dbReference type="ChEBI" id="CHEBI:29105"/>
    </ligand>
</feature>
<evidence type="ECO:0000256" key="1">
    <source>
        <dbReference type="ARBA" id="ARBA00022723"/>
    </source>
</evidence>
<evidence type="ECO:0000256" key="4">
    <source>
        <dbReference type="ARBA" id="ARBA00022840"/>
    </source>
</evidence>
<reference evidence="9" key="1">
    <citation type="submission" date="2021-12" db="EMBL/GenBank/DDBJ databases">
        <authorList>
            <person name="Veyrier F.J."/>
        </authorList>
    </citation>
    <scope>NUCLEOTIDE SEQUENCE</scope>
    <source>
        <strain evidence="9">SAG 1488-6</strain>
    </source>
</reference>
<proteinExistence type="inferred from homology"/>
<dbReference type="SMART" id="SM00382">
    <property type="entry name" value="AAA"/>
    <property type="match status" value="1"/>
</dbReference>
<keyword evidence="5 6" id="KW-0143">Chaperone</keyword>
<evidence type="ECO:0000256" key="6">
    <source>
        <dbReference type="HAMAP-Rule" id="MF_00175"/>
    </source>
</evidence>
<keyword evidence="9" id="KW-0378">Hydrolase</keyword>
<dbReference type="CDD" id="cd19497">
    <property type="entry name" value="RecA-like_ClpX"/>
    <property type="match status" value="1"/>
</dbReference>
<keyword evidence="4 6" id="KW-0067">ATP-binding</keyword>